<gene>
    <name evidence="2" type="ORF">QEJ78_00500</name>
    <name evidence="1" type="ORF">SAMN02983011_00604</name>
</gene>
<proteinExistence type="predicted"/>
<reference evidence="2" key="2">
    <citation type="journal article" date="2022" name="Food Funct.">
        <title>Lactobacillus kefiranofaciens ZW18 from Kefir enhances the anti-tumor effect of anti-programmed cell death 1 (PD-1) immunotherapy by modulating the gut microbiota.</title>
        <authorList>
            <person name="Zhao J."/>
            <person name="Wang Y."/>
            <person name="Wang J."/>
            <person name="Lv M."/>
            <person name="Zhou C."/>
            <person name="Jia L."/>
            <person name="Geng W."/>
        </authorList>
    </citation>
    <scope>NUCLEOTIDE SEQUENCE</scope>
    <source>
        <strain evidence="2">ZW18</strain>
    </source>
</reference>
<dbReference type="AlphaFoldDB" id="A0AAX3UER2"/>
<dbReference type="EMBL" id="CP123735">
    <property type="protein sequence ID" value="WGO86013.1"/>
    <property type="molecule type" value="Genomic_DNA"/>
</dbReference>
<evidence type="ECO:0000313" key="1">
    <source>
        <dbReference type="EMBL" id="SDA44661.1"/>
    </source>
</evidence>
<dbReference type="Pfam" id="PF06619">
    <property type="entry name" value="DUF1149"/>
    <property type="match status" value="1"/>
</dbReference>
<dbReference type="EMBL" id="FMXC01000004">
    <property type="protein sequence ID" value="SDA44661.1"/>
    <property type="molecule type" value="Genomic_DNA"/>
</dbReference>
<accession>A0AAX3UER2</accession>
<dbReference type="Proteomes" id="UP000181860">
    <property type="component" value="Unassembled WGS sequence"/>
</dbReference>
<dbReference type="InterPro" id="IPR035958">
    <property type="entry name" value="SecB-like_sf"/>
</dbReference>
<evidence type="ECO:0000313" key="2">
    <source>
        <dbReference type="EMBL" id="WGO86013.1"/>
    </source>
</evidence>
<dbReference type="SUPFAM" id="SSF54611">
    <property type="entry name" value="SecB-like"/>
    <property type="match status" value="1"/>
</dbReference>
<reference evidence="2" key="3">
    <citation type="submission" date="2023-04" db="EMBL/GenBank/DDBJ databases">
        <authorList>
            <person name="Wang Y."/>
        </authorList>
    </citation>
    <scope>NUCLEOTIDE SEQUENCE</scope>
    <source>
        <strain evidence="2">ZW18</strain>
    </source>
</reference>
<dbReference type="Gene3D" id="3.10.420.10">
    <property type="entry name" value="SecB-like"/>
    <property type="match status" value="1"/>
</dbReference>
<reference evidence="1 3" key="1">
    <citation type="submission" date="2016-10" db="EMBL/GenBank/DDBJ databases">
        <authorList>
            <person name="Varghese N."/>
            <person name="Submissions S."/>
        </authorList>
    </citation>
    <scope>NUCLEOTIDE SEQUENCE [LARGE SCALE GENOMIC DNA]</scope>
    <source>
        <strain evidence="1 3">ATCC 43761</strain>
    </source>
</reference>
<keyword evidence="3" id="KW-1185">Reference proteome</keyword>
<dbReference type="Proteomes" id="UP001242513">
    <property type="component" value="Chromosome"/>
</dbReference>
<organism evidence="2 4">
    <name type="scientific">Lactobacillus kefiranofaciens</name>
    <dbReference type="NCBI Taxonomy" id="267818"/>
    <lineage>
        <taxon>Bacteria</taxon>
        <taxon>Bacillati</taxon>
        <taxon>Bacillota</taxon>
        <taxon>Bacilli</taxon>
        <taxon>Lactobacillales</taxon>
        <taxon>Lactobacillaceae</taxon>
        <taxon>Lactobacillus</taxon>
    </lineage>
</organism>
<protein>
    <submittedName>
        <fullName evidence="2">DUF1149 family protein</fullName>
    </submittedName>
</protein>
<evidence type="ECO:0000313" key="3">
    <source>
        <dbReference type="Proteomes" id="UP000181860"/>
    </source>
</evidence>
<dbReference type="GeneID" id="72687347"/>
<evidence type="ECO:0000313" key="4">
    <source>
        <dbReference type="Proteomes" id="UP001242513"/>
    </source>
</evidence>
<dbReference type="InterPro" id="IPR009530">
    <property type="entry name" value="DUF1149"/>
</dbReference>
<dbReference type="RefSeq" id="WP_013854473.1">
    <property type="nucleotide sequence ID" value="NZ_CP061341.1"/>
</dbReference>
<dbReference type="PIRSF" id="PIRSF031568">
    <property type="entry name" value="UCP031568"/>
    <property type="match status" value="1"/>
</dbReference>
<sequence>MDIKKQTSVIVQAFHYDLTDGNATPKSDVKPGLRKIDVSEDQEHSEENGSFYDVAVFYDVIPAPGEFEVSGEIHQIVQLVGYHGDGSDISNADWQLLSRPLVEYIETLTYEVTQVTLDQPINLNFKANFDH</sequence>
<name>A0AAX3UER2_9LACO</name>